<dbReference type="Gene3D" id="4.10.280.10">
    <property type="entry name" value="Helix-loop-helix DNA-binding domain"/>
    <property type="match status" value="1"/>
</dbReference>
<dbReference type="GO" id="GO:0000978">
    <property type="term" value="F:RNA polymerase II cis-regulatory region sequence-specific DNA binding"/>
    <property type="evidence" value="ECO:0007669"/>
    <property type="project" value="TreeGrafter"/>
</dbReference>
<reference evidence="7 8" key="1">
    <citation type="journal article" date="2019" name="PLoS Biol.">
        <title>Sex chromosomes control vertical transmission of feminizing Wolbachia symbionts in an isopod.</title>
        <authorList>
            <person name="Becking T."/>
            <person name="Chebbi M.A."/>
            <person name="Giraud I."/>
            <person name="Moumen B."/>
            <person name="Laverre T."/>
            <person name="Caubet Y."/>
            <person name="Peccoud J."/>
            <person name="Gilbert C."/>
            <person name="Cordaux R."/>
        </authorList>
    </citation>
    <scope>NUCLEOTIDE SEQUENCE [LARGE SCALE GENOMIC DNA]</scope>
    <source>
        <strain evidence="7">ANa2</strain>
        <tissue evidence="7">Whole body excluding digestive tract and cuticle</tissue>
    </source>
</reference>
<evidence type="ECO:0000256" key="2">
    <source>
        <dbReference type="ARBA" id="ARBA00023015"/>
    </source>
</evidence>
<dbReference type="EMBL" id="SEYY01002680">
    <property type="protein sequence ID" value="KAB7504654.1"/>
    <property type="molecule type" value="Genomic_DNA"/>
</dbReference>
<dbReference type="GO" id="GO:0000981">
    <property type="term" value="F:DNA-binding transcription factor activity, RNA polymerase II-specific"/>
    <property type="evidence" value="ECO:0007669"/>
    <property type="project" value="TreeGrafter"/>
</dbReference>
<evidence type="ECO:0000256" key="4">
    <source>
        <dbReference type="ARBA" id="ARBA00023163"/>
    </source>
</evidence>
<dbReference type="GO" id="GO:0001707">
    <property type="term" value="P:mesoderm formation"/>
    <property type="evidence" value="ECO:0007669"/>
    <property type="project" value="TreeGrafter"/>
</dbReference>
<dbReference type="GO" id="GO:0046983">
    <property type="term" value="F:protein dimerization activity"/>
    <property type="evidence" value="ECO:0007669"/>
    <property type="project" value="InterPro"/>
</dbReference>
<feature type="domain" description="BHLH" evidence="6">
    <location>
        <begin position="1"/>
        <end position="43"/>
    </location>
</feature>
<proteinExistence type="predicted"/>
<evidence type="ECO:0000313" key="7">
    <source>
        <dbReference type="EMBL" id="KAB7504654.1"/>
    </source>
</evidence>
<evidence type="ECO:0000256" key="5">
    <source>
        <dbReference type="ARBA" id="ARBA00023242"/>
    </source>
</evidence>
<dbReference type="InterPro" id="IPR036638">
    <property type="entry name" value="HLH_DNA-bd_sf"/>
</dbReference>
<keyword evidence="4" id="KW-0804">Transcription</keyword>
<keyword evidence="2" id="KW-0805">Transcription regulation</keyword>
<organism evidence="7 8">
    <name type="scientific">Armadillidium nasatum</name>
    <dbReference type="NCBI Taxonomy" id="96803"/>
    <lineage>
        <taxon>Eukaryota</taxon>
        <taxon>Metazoa</taxon>
        <taxon>Ecdysozoa</taxon>
        <taxon>Arthropoda</taxon>
        <taxon>Crustacea</taxon>
        <taxon>Multicrustacea</taxon>
        <taxon>Malacostraca</taxon>
        <taxon>Eumalacostraca</taxon>
        <taxon>Peracarida</taxon>
        <taxon>Isopoda</taxon>
        <taxon>Oniscidea</taxon>
        <taxon>Crinocheta</taxon>
        <taxon>Armadillidiidae</taxon>
        <taxon>Armadillidium</taxon>
    </lineage>
</organism>
<dbReference type="GO" id="GO:0005634">
    <property type="term" value="C:nucleus"/>
    <property type="evidence" value="ECO:0007669"/>
    <property type="project" value="TreeGrafter"/>
</dbReference>
<keyword evidence="5" id="KW-0539">Nucleus</keyword>
<keyword evidence="8" id="KW-1185">Reference proteome</keyword>
<dbReference type="AlphaFoldDB" id="A0A5N5TDC1"/>
<accession>A0A5N5TDC1</accession>
<dbReference type="SUPFAM" id="SSF47459">
    <property type="entry name" value="HLH, helix-loop-helix DNA-binding domain"/>
    <property type="match status" value="1"/>
</dbReference>
<dbReference type="Proteomes" id="UP000326759">
    <property type="component" value="Unassembled WGS sequence"/>
</dbReference>
<gene>
    <name evidence="7" type="primary">l(1)sc</name>
    <name evidence="7" type="ORF">Anas_03226</name>
</gene>
<protein>
    <submittedName>
        <fullName evidence="7">Achaete-scute complex protein T3</fullName>
    </submittedName>
</protein>
<dbReference type="Pfam" id="PF00010">
    <property type="entry name" value="HLH"/>
    <property type="match status" value="1"/>
</dbReference>
<dbReference type="PROSITE" id="PS50888">
    <property type="entry name" value="BHLH"/>
    <property type="match status" value="1"/>
</dbReference>
<dbReference type="PANTHER" id="PTHR20937">
    <property type="entry name" value="IP14615P"/>
    <property type="match status" value="1"/>
</dbReference>
<keyword evidence="1" id="KW-0217">Developmental protein</keyword>
<comment type="caution">
    <text evidence="7">The sequence shown here is derived from an EMBL/GenBank/DDBJ whole genome shotgun (WGS) entry which is preliminary data.</text>
</comment>
<dbReference type="InterPro" id="IPR040259">
    <property type="entry name" value="Mesogenin/MesP"/>
</dbReference>
<evidence type="ECO:0000256" key="1">
    <source>
        <dbReference type="ARBA" id="ARBA00022473"/>
    </source>
</evidence>
<name>A0A5N5TDC1_9CRUS</name>
<evidence type="ECO:0000256" key="3">
    <source>
        <dbReference type="ARBA" id="ARBA00023125"/>
    </source>
</evidence>
<keyword evidence="3" id="KW-0238">DNA-binding</keyword>
<dbReference type="PANTHER" id="PTHR20937:SF3">
    <property type="entry name" value="IP14615P"/>
    <property type="match status" value="1"/>
</dbReference>
<sequence>MKEINNAFESLRKALPDACETRITNTMTKISTLKLAVQYIQALSRVLDDASDNHHYYSLETSSTVSSKIKSHYDQNVDAGTEETESGVQSCFLHSSNSLSNSSSLSRSSLSSASDLEEFLSDDSALLEDNLDVFNDIQPLPGPDPFELLMEQSRENLFASDFCTFK</sequence>
<dbReference type="OrthoDB" id="10063280at2759"/>
<dbReference type="InterPro" id="IPR011598">
    <property type="entry name" value="bHLH_dom"/>
</dbReference>
<evidence type="ECO:0000313" key="8">
    <source>
        <dbReference type="Proteomes" id="UP000326759"/>
    </source>
</evidence>
<evidence type="ECO:0000259" key="6">
    <source>
        <dbReference type="PROSITE" id="PS50888"/>
    </source>
</evidence>